<dbReference type="InterPro" id="IPR050882">
    <property type="entry name" value="Prepilin_peptidase/N-MTase"/>
</dbReference>
<comment type="function">
    <text evidence="9">Plays an essential role in type IV pili and type II pseudopili formation by proteolytically removing the leader sequence from substrate proteins and subsequently monomethylating the alpha-amino group of the newly exposed N-terminal phenylalanine.</text>
</comment>
<evidence type="ECO:0000256" key="7">
    <source>
        <dbReference type="ARBA" id="ARBA00023136"/>
    </source>
</evidence>
<feature type="domain" description="Prepilin peptidase A24 N-terminal" evidence="12">
    <location>
        <begin position="11"/>
        <end position="92"/>
    </location>
</feature>
<dbReference type="Proteomes" id="UP000176645">
    <property type="component" value="Unassembled WGS sequence"/>
</dbReference>
<keyword evidence="9" id="KW-0489">Methyltransferase</keyword>
<accession>A0A1G1WJS7</accession>
<dbReference type="InterPro" id="IPR010627">
    <property type="entry name" value="Prepilin_pept_A24_N"/>
</dbReference>
<feature type="transmembrane region" description="Helical" evidence="10">
    <location>
        <begin position="76"/>
        <end position="96"/>
    </location>
</feature>
<evidence type="ECO:0000256" key="5">
    <source>
        <dbReference type="ARBA" id="ARBA00022692"/>
    </source>
</evidence>
<evidence type="ECO:0000256" key="3">
    <source>
        <dbReference type="ARBA" id="ARBA00022475"/>
    </source>
</evidence>
<evidence type="ECO:0000256" key="9">
    <source>
        <dbReference type="RuleBase" id="RU003794"/>
    </source>
</evidence>
<dbReference type="PANTHER" id="PTHR30487">
    <property type="entry name" value="TYPE 4 PREPILIN-LIKE PROTEINS LEADER PEPTIDE-PROCESSING ENZYME"/>
    <property type="match status" value="1"/>
</dbReference>
<evidence type="ECO:0000259" key="11">
    <source>
        <dbReference type="Pfam" id="PF01478"/>
    </source>
</evidence>
<feature type="domain" description="Prepilin type IV endopeptidase peptidase" evidence="11">
    <location>
        <begin position="115"/>
        <end position="226"/>
    </location>
</feature>
<dbReference type="GO" id="GO:0006465">
    <property type="term" value="P:signal peptide processing"/>
    <property type="evidence" value="ECO:0007669"/>
    <property type="project" value="TreeGrafter"/>
</dbReference>
<keyword evidence="6 10" id="KW-1133">Transmembrane helix</keyword>
<name>A0A1G1WJS7_9BACT</name>
<reference evidence="13 14" key="1">
    <citation type="journal article" date="2016" name="Nat. Commun.">
        <title>Thousands of microbial genomes shed light on interconnected biogeochemical processes in an aquifer system.</title>
        <authorList>
            <person name="Anantharaman K."/>
            <person name="Brown C.T."/>
            <person name="Hug L.A."/>
            <person name="Sharon I."/>
            <person name="Castelle C.J."/>
            <person name="Probst A.J."/>
            <person name="Thomas B.C."/>
            <person name="Singh A."/>
            <person name="Wilkins M.J."/>
            <person name="Karaoz U."/>
            <person name="Brodie E.L."/>
            <person name="Williams K.H."/>
            <person name="Hubbard S.S."/>
            <person name="Banfield J.F."/>
        </authorList>
    </citation>
    <scope>NUCLEOTIDE SEQUENCE [LARGE SCALE GENOMIC DNA]</scope>
</reference>
<keyword evidence="7 10" id="KW-0472">Membrane</keyword>
<comment type="similarity">
    <text evidence="2 8">Belongs to the peptidase A24 family.</text>
</comment>
<evidence type="ECO:0000256" key="2">
    <source>
        <dbReference type="ARBA" id="ARBA00005801"/>
    </source>
</evidence>
<dbReference type="PRINTS" id="PR00864">
    <property type="entry name" value="PREPILNPTASE"/>
</dbReference>
<dbReference type="GO" id="GO:0008168">
    <property type="term" value="F:methyltransferase activity"/>
    <property type="evidence" value="ECO:0007669"/>
    <property type="project" value="UniProtKB-KW"/>
</dbReference>
<evidence type="ECO:0000256" key="10">
    <source>
        <dbReference type="SAM" id="Phobius"/>
    </source>
</evidence>
<dbReference type="Gene3D" id="1.20.120.1220">
    <property type="match status" value="1"/>
</dbReference>
<dbReference type="InterPro" id="IPR000045">
    <property type="entry name" value="Prepilin_IV_endopep_pep"/>
</dbReference>
<proteinExistence type="inferred from homology"/>
<feature type="transmembrane region" description="Helical" evidence="10">
    <location>
        <begin position="164"/>
        <end position="185"/>
    </location>
</feature>
<keyword evidence="4" id="KW-0997">Cell inner membrane</keyword>
<dbReference type="GO" id="GO:0004190">
    <property type="term" value="F:aspartic-type endopeptidase activity"/>
    <property type="evidence" value="ECO:0007669"/>
    <property type="project" value="UniProtKB-EC"/>
</dbReference>
<evidence type="ECO:0000256" key="6">
    <source>
        <dbReference type="ARBA" id="ARBA00022989"/>
    </source>
</evidence>
<dbReference type="GO" id="GO:0005886">
    <property type="term" value="C:plasma membrane"/>
    <property type="evidence" value="ECO:0007669"/>
    <property type="project" value="UniProtKB-SubCell"/>
</dbReference>
<keyword evidence="9" id="KW-0645">Protease</keyword>
<comment type="caution">
    <text evidence="13">The sequence shown here is derived from an EMBL/GenBank/DDBJ whole genome shotgun (WGS) entry which is preliminary data.</text>
</comment>
<dbReference type="EMBL" id="MHCU01000016">
    <property type="protein sequence ID" value="OGY27995.1"/>
    <property type="molecule type" value="Genomic_DNA"/>
</dbReference>
<sequence length="270" mass="29354">MIYFSLLFFFILGTAIGSFLNVVAYRSIHGGSVLFGSSRCPACKHKLAAKDLVPIVSFILLSGKCRYCKKKISLQYPIVELATGILFVFTFLYWSNTLDPIPYTAYDFIHLIFLLFVVSVLIVLFVTDVRDGLLPNSVVLTAVTIVATYKLLLVVVGLSQFSVLFTDLLTALVVAGIFFAIVALSGEKAMGGGDVKLAFLIGLAVGWPAVTVALFTSFLTGAIVAVMLILIGRKRFGESVPFGPFLSLGALIALFWGREIIDLYLRALTT</sequence>
<dbReference type="Pfam" id="PF01478">
    <property type="entry name" value="Peptidase_A24"/>
    <property type="match status" value="1"/>
</dbReference>
<comment type="catalytic activity">
    <reaction evidence="9">
        <text>Typically cleaves a -Gly-|-Phe- bond to release an N-terminal, basic peptide of 5-8 residues from type IV prepilin, and then N-methylates the new N-terminal amino group, the methyl donor being S-adenosyl-L-methionine.</text>
        <dbReference type="EC" id="3.4.23.43"/>
    </reaction>
</comment>
<evidence type="ECO:0000313" key="13">
    <source>
        <dbReference type="EMBL" id="OGY27995.1"/>
    </source>
</evidence>
<evidence type="ECO:0000256" key="4">
    <source>
        <dbReference type="ARBA" id="ARBA00022519"/>
    </source>
</evidence>
<feature type="transmembrane region" description="Helical" evidence="10">
    <location>
        <begin position="242"/>
        <end position="261"/>
    </location>
</feature>
<feature type="transmembrane region" description="Helical" evidence="10">
    <location>
        <begin position="138"/>
        <end position="158"/>
    </location>
</feature>
<feature type="transmembrane region" description="Helical" evidence="10">
    <location>
        <begin position="197"/>
        <end position="230"/>
    </location>
</feature>
<keyword evidence="3" id="KW-1003">Cell membrane</keyword>
<protein>
    <recommendedName>
        <fullName evidence="9">Prepilin leader peptidase/N-methyltransferase</fullName>
        <ecNumber evidence="9">2.1.1.-</ecNumber>
        <ecNumber evidence="9">3.4.23.43</ecNumber>
    </recommendedName>
</protein>
<dbReference type="EC" id="2.1.1.-" evidence="9"/>
<gene>
    <name evidence="13" type="ORF">A2Z42_00075</name>
</gene>
<keyword evidence="9" id="KW-0808">Transferase</keyword>
<dbReference type="Pfam" id="PF06750">
    <property type="entry name" value="A24_N_bact"/>
    <property type="match status" value="1"/>
</dbReference>
<evidence type="ECO:0000259" key="12">
    <source>
        <dbReference type="Pfam" id="PF06750"/>
    </source>
</evidence>
<dbReference type="InterPro" id="IPR014032">
    <property type="entry name" value="Peptidase_A24A_bac"/>
</dbReference>
<keyword evidence="5 9" id="KW-0812">Transmembrane</keyword>
<feature type="transmembrane region" description="Helical" evidence="10">
    <location>
        <begin position="108"/>
        <end position="126"/>
    </location>
</feature>
<dbReference type="EC" id="3.4.23.43" evidence="9"/>
<feature type="transmembrane region" description="Helical" evidence="10">
    <location>
        <begin position="6"/>
        <end position="25"/>
    </location>
</feature>
<evidence type="ECO:0000256" key="8">
    <source>
        <dbReference type="RuleBase" id="RU003793"/>
    </source>
</evidence>
<comment type="subcellular location">
    <subcellularLocation>
        <location evidence="1">Cell inner membrane</location>
        <topology evidence="1">Multi-pass membrane protein</topology>
    </subcellularLocation>
    <subcellularLocation>
        <location evidence="9">Cell membrane</location>
        <topology evidence="9">Multi-pass membrane protein</topology>
    </subcellularLocation>
</comment>
<dbReference type="PANTHER" id="PTHR30487:SF0">
    <property type="entry name" value="PREPILIN LEADER PEPTIDASE_N-METHYLTRANSFERASE-RELATED"/>
    <property type="match status" value="1"/>
</dbReference>
<dbReference type="AlphaFoldDB" id="A0A1G1WJS7"/>
<keyword evidence="9" id="KW-0378">Hydrolase</keyword>
<dbReference type="GO" id="GO:0032259">
    <property type="term" value="P:methylation"/>
    <property type="evidence" value="ECO:0007669"/>
    <property type="project" value="UniProtKB-KW"/>
</dbReference>
<organism evidence="13 14">
    <name type="scientific">Candidatus Woykebacteria bacterium RBG_19FT_COMBO_43_10</name>
    <dbReference type="NCBI Taxonomy" id="1802598"/>
    <lineage>
        <taxon>Bacteria</taxon>
        <taxon>Candidatus Woykeibacteriota</taxon>
    </lineage>
</organism>
<evidence type="ECO:0000313" key="14">
    <source>
        <dbReference type="Proteomes" id="UP000176645"/>
    </source>
</evidence>
<evidence type="ECO:0000256" key="1">
    <source>
        <dbReference type="ARBA" id="ARBA00004429"/>
    </source>
</evidence>
<keyword evidence="9" id="KW-0511">Multifunctional enzyme</keyword>